<dbReference type="Gene3D" id="3.90.660.10">
    <property type="match status" value="1"/>
</dbReference>
<dbReference type="AlphaFoldDB" id="A0A8H7K5X8"/>
<evidence type="ECO:0000256" key="3">
    <source>
        <dbReference type="ARBA" id="ARBA00023002"/>
    </source>
</evidence>
<dbReference type="PRINTS" id="PR00757">
    <property type="entry name" value="AMINEOXDASEF"/>
</dbReference>
<feature type="signal peptide" evidence="7">
    <location>
        <begin position="1"/>
        <end position="17"/>
    </location>
</feature>
<evidence type="ECO:0000313" key="9">
    <source>
        <dbReference type="EMBL" id="KAF9746180.1"/>
    </source>
</evidence>
<dbReference type="InterPro" id="IPR001613">
    <property type="entry name" value="Flavin_amine_oxidase"/>
</dbReference>
<protein>
    <recommendedName>
        <fullName evidence="6">Amine oxidase</fullName>
        <ecNumber evidence="6">1.4.3.-</ecNumber>
    </recommendedName>
</protein>
<keyword evidence="6" id="KW-0274">FAD</keyword>
<dbReference type="Proteomes" id="UP000616885">
    <property type="component" value="Unassembled WGS sequence"/>
</dbReference>
<dbReference type="EMBL" id="JADCTT010000011">
    <property type="protein sequence ID" value="KAF9746180.1"/>
    <property type="molecule type" value="Genomic_DNA"/>
</dbReference>
<dbReference type="EC" id="1.4.3.-" evidence="6"/>
<feature type="domain" description="Amine oxidase" evidence="8">
    <location>
        <begin position="31"/>
        <end position="475"/>
    </location>
</feature>
<dbReference type="Pfam" id="PF01593">
    <property type="entry name" value="Amino_oxidase"/>
    <property type="match status" value="1"/>
</dbReference>
<evidence type="ECO:0000256" key="7">
    <source>
        <dbReference type="SAM" id="SignalP"/>
    </source>
</evidence>
<dbReference type="InterPro" id="IPR036188">
    <property type="entry name" value="FAD/NAD-bd_sf"/>
</dbReference>
<gene>
    <name evidence="9" type="ORF">IM811_003085</name>
</gene>
<evidence type="ECO:0000256" key="4">
    <source>
        <dbReference type="ARBA" id="ARBA00048448"/>
    </source>
</evidence>
<keyword evidence="6" id="KW-0285">Flavoprotein</keyword>
<reference evidence="9" key="1">
    <citation type="submission" date="2020-10" db="EMBL/GenBank/DDBJ databases">
        <title>High-Quality Genome Resource of Clonostachys rosea strain S41 by Oxford Nanopore Long-Read Sequencing.</title>
        <authorList>
            <person name="Wang H."/>
        </authorList>
    </citation>
    <scope>NUCLEOTIDE SEQUENCE</scope>
    <source>
        <strain evidence="9">S41</strain>
    </source>
</reference>
<feature type="binding site" evidence="5">
    <location>
        <position position="263"/>
    </location>
    <ligand>
        <name>FAD</name>
        <dbReference type="ChEBI" id="CHEBI:57692"/>
    </ligand>
</feature>
<evidence type="ECO:0000256" key="2">
    <source>
        <dbReference type="ARBA" id="ARBA00005995"/>
    </source>
</evidence>
<dbReference type="Gene3D" id="1.10.405.10">
    <property type="entry name" value="Guanine Nucleotide Dissociation Inhibitor, domain 1"/>
    <property type="match status" value="1"/>
</dbReference>
<feature type="binding site" evidence="5">
    <location>
        <begin position="51"/>
        <end position="52"/>
    </location>
    <ligand>
        <name>FAD</name>
        <dbReference type="ChEBI" id="CHEBI:57692"/>
    </ligand>
</feature>
<feature type="binding site" evidence="5">
    <location>
        <position position="32"/>
    </location>
    <ligand>
        <name>FAD</name>
        <dbReference type="ChEBI" id="CHEBI:57692"/>
    </ligand>
</feature>
<evidence type="ECO:0000256" key="5">
    <source>
        <dbReference type="PIRSR" id="PIRSR601613-1"/>
    </source>
</evidence>
<evidence type="ECO:0000313" key="10">
    <source>
        <dbReference type="Proteomes" id="UP000616885"/>
    </source>
</evidence>
<proteinExistence type="inferred from homology"/>
<dbReference type="PANTHER" id="PTHR43563">
    <property type="entry name" value="AMINE OXIDASE"/>
    <property type="match status" value="1"/>
</dbReference>
<keyword evidence="7" id="KW-0732">Signal</keyword>
<evidence type="ECO:0000259" key="8">
    <source>
        <dbReference type="Pfam" id="PF01593"/>
    </source>
</evidence>
<name>A0A8H7K5X8_BIOOC</name>
<feature type="chain" id="PRO_5034921766" description="Amine oxidase" evidence="7">
    <location>
        <begin position="18"/>
        <end position="478"/>
    </location>
</feature>
<dbReference type="SUPFAM" id="SSF54373">
    <property type="entry name" value="FAD-linked reductases, C-terminal domain"/>
    <property type="match status" value="1"/>
</dbReference>
<feature type="binding site" evidence="5">
    <location>
        <position position="368"/>
    </location>
    <ligand>
        <name>substrate</name>
    </ligand>
</feature>
<comment type="similarity">
    <text evidence="2 6">Belongs to the flavin monoamine oxidase family.</text>
</comment>
<dbReference type="InterPro" id="IPR002937">
    <property type="entry name" value="Amino_oxidase"/>
</dbReference>
<evidence type="ECO:0000256" key="1">
    <source>
        <dbReference type="ARBA" id="ARBA00001974"/>
    </source>
</evidence>
<comment type="caution">
    <text evidence="9">The sequence shown here is derived from an EMBL/GenBank/DDBJ whole genome shotgun (WGS) entry which is preliminary data.</text>
</comment>
<dbReference type="InterPro" id="IPR050703">
    <property type="entry name" value="Flavin_MAO"/>
</dbReference>
<dbReference type="Gene3D" id="3.50.50.60">
    <property type="entry name" value="FAD/NAD(P)-binding domain"/>
    <property type="match status" value="1"/>
</dbReference>
<dbReference type="PANTHER" id="PTHR43563:SF14">
    <property type="entry name" value="AMINE OXIDASE"/>
    <property type="match status" value="1"/>
</dbReference>
<dbReference type="GO" id="GO:0097621">
    <property type="term" value="F:monoamine oxidase activity"/>
    <property type="evidence" value="ECO:0007669"/>
    <property type="project" value="UniProtKB-EC"/>
</dbReference>
<feature type="binding site" evidence="5">
    <location>
        <position position="451"/>
    </location>
    <ligand>
        <name>FAD</name>
        <dbReference type="ChEBI" id="CHEBI:57692"/>
    </ligand>
</feature>
<organism evidence="9 10">
    <name type="scientific">Bionectria ochroleuca</name>
    <name type="common">Gliocladium roseum</name>
    <dbReference type="NCBI Taxonomy" id="29856"/>
    <lineage>
        <taxon>Eukaryota</taxon>
        <taxon>Fungi</taxon>
        <taxon>Dikarya</taxon>
        <taxon>Ascomycota</taxon>
        <taxon>Pezizomycotina</taxon>
        <taxon>Sordariomycetes</taxon>
        <taxon>Hypocreomycetidae</taxon>
        <taxon>Hypocreales</taxon>
        <taxon>Bionectriaceae</taxon>
        <taxon>Clonostachys</taxon>
    </lineage>
</organism>
<accession>A0A8H7K5X8</accession>
<keyword evidence="3 6" id="KW-0560">Oxidoreductase</keyword>
<evidence type="ECO:0000256" key="6">
    <source>
        <dbReference type="RuleBase" id="RU362067"/>
    </source>
</evidence>
<sequence>MTILMCLILAFATIILADTLGVDVAIVGAGLSGLATAHQIAAAGKTFVILEARDRVGGRILDAEIPYGGITELGAEFVGPTQDRVLAWAADLGLTTYEAYTTGNSTLYYKGNSSPYHYDTSSGGVPPFEADVLSELLDVLSELDTLAAEIDTMAPWNHPNATYLDSMTLETFVQDKTTVNGSRPIISTAMGSIFSTELNEISTLYAVTYIAAAGNETMPGTVERLMGTRGGAQDSRVNGGTELIPIKMAQKLGLENFLLSNPVRKVVANDQGYTVQTECTQVRAKHVVLAMSPPLASRIIYDPPLPAGRDQLTQRMPMGAVGKAIAVYPTPWWRSLGLNGGVVSDSGVIRVTFDNSPANASFGAIMGFIEADEMRALDGATVSEIQDLVTQDLVRYLGPGAANVSDFFLQRWDLEEFSRGGPVANAGPGLLTQLGSFLRAPAGKIHFAGTETAPYWIGYMDGAIRAGERVAAEILADF</sequence>
<comment type="cofactor">
    <cofactor evidence="1 6">
        <name>FAD</name>
        <dbReference type="ChEBI" id="CHEBI:57692"/>
    </cofactor>
</comment>
<dbReference type="SUPFAM" id="SSF51905">
    <property type="entry name" value="FAD/NAD(P)-binding domain"/>
    <property type="match status" value="1"/>
</dbReference>
<comment type="catalytic activity">
    <reaction evidence="4">
        <text>a secondary aliphatic amine + O2 + H2O = a primary amine + an aldehyde + H2O2</text>
        <dbReference type="Rhea" id="RHEA:26414"/>
        <dbReference type="ChEBI" id="CHEBI:15377"/>
        <dbReference type="ChEBI" id="CHEBI:15379"/>
        <dbReference type="ChEBI" id="CHEBI:16240"/>
        <dbReference type="ChEBI" id="CHEBI:17478"/>
        <dbReference type="ChEBI" id="CHEBI:58855"/>
        <dbReference type="ChEBI" id="CHEBI:65296"/>
        <dbReference type="EC" id="1.4.3.4"/>
    </reaction>
</comment>